<reference evidence="2" key="1">
    <citation type="submission" date="2021-01" db="EMBL/GenBank/DDBJ databases">
        <title>Whole genome shotgun sequence of Actinoplanes ferrugineus NBRC 15555.</title>
        <authorList>
            <person name="Komaki H."/>
            <person name="Tamura T."/>
        </authorList>
    </citation>
    <scope>NUCLEOTIDE SEQUENCE</scope>
    <source>
        <strain evidence="2">NBRC 15555</strain>
    </source>
</reference>
<keyword evidence="3" id="KW-1185">Reference proteome</keyword>
<dbReference type="EMBL" id="BOMM01000029">
    <property type="protein sequence ID" value="GIE11414.1"/>
    <property type="molecule type" value="Genomic_DNA"/>
</dbReference>
<evidence type="ECO:0000313" key="3">
    <source>
        <dbReference type="Proteomes" id="UP000598174"/>
    </source>
</evidence>
<dbReference type="Proteomes" id="UP000598174">
    <property type="component" value="Unassembled WGS sequence"/>
</dbReference>
<feature type="region of interest" description="Disordered" evidence="1">
    <location>
        <begin position="1"/>
        <end position="49"/>
    </location>
</feature>
<name>A0A919J0E0_9ACTN</name>
<comment type="caution">
    <text evidence="2">The sequence shown here is derived from an EMBL/GenBank/DDBJ whole genome shotgun (WGS) entry which is preliminary data.</text>
</comment>
<accession>A0A919J0E0</accession>
<gene>
    <name evidence="2" type="ORF">Afe05nite_32540</name>
</gene>
<feature type="compositionally biased region" description="Polar residues" evidence="1">
    <location>
        <begin position="7"/>
        <end position="22"/>
    </location>
</feature>
<protein>
    <submittedName>
        <fullName evidence="2">Uncharacterized protein</fullName>
    </submittedName>
</protein>
<evidence type="ECO:0000313" key="2">
    <source>
        <dbReference type="EMBL" id="GIE11414.1"/>
    </source>
</evidence>
<evidence type="ECO:0000256" key="1">
    <source>
        <dbReference type="SAM" id="MobiDB-lite"/>
    </source>
</evidence>
<feature type="compositionally biased region" description="Polar residues" evidence="1">
    <location>
        <begin position="29"/>
        <end position="38"/>
    </location>
</feature>
<dbReference type="AlphaFoldDB" id="A0A919J0E0"/>
<proteinExistence type="predicted"/>
<organism evidence="2 3">
    <name type="scientific">Paractinoplanes ferrugineus</name>
    <dbReference type="NCBI Taxonomy" id="113564"/>
    <lineage>
        <taxon>Bacteria</taxon>
        <taxon>Bacillati</taxon>
        <taxon>Actinomycetota</taxon>
        <taxon>Actinomycetes</taxon>
        <taxon>Micromonosporales</taxon>
        <taxon>Micromonosporaceae</taxon>
        <taxon>Paractinoplanes</taxon>
    </lineage>
</organism>
<sequence>MEDGSTRRSLSTRSDACPSTDQGVACPPASSTPRNTAPPQVARPRADTGDVAAAAGAYVLPYPGHNPDKKAGAVNHAFDRLEVGVGVHDQHRARLPATHGVPPIPVGVRESKLRLTVDGVPVSRCKQRRPRPVTAGRYLAVATTEPAVTVPSAAVVPCTVTD</sequence>